<proteinExistence type="predicted"/>
<dbReference type="Proteomes" id="UP001060170">
    <property type="component" value="Chromosome 6"/>
</dbReference>
<name>A0ACC0EGM4_9BASI</name>
<organism evidence="1 2">
    <name type="scientific">Puccinia striiformis f. sp. tritici</name>
    <dbReference type="NCBI Taxonomy" id="168172"/>
    <lineage>
        <taxon>Eukaryota</taxon>
        <taxon>Fungi</taxon>
        <taxon>Dikarya</taxon>
        <taxon>Basidiomycota</taxon>
        <taxon>Pucciniomycotina</taxon>
        <taxon>Pucciniomycetes</taxon>
        <taxon>Pucciniales</taxon>
        <taxon>Pucciniaceae</taxon>
        <taxon>Puccinia</taxon>
    </lineage>
</organism>
<comment type="caution">
    <text evidence="1">The sequence shown here is derived from an EMBL/GenBank/DDBJ whole genome shotgun (WGS) entry which is preliminary data.</text>
</comment>
<reference evidence="1 2" key="3">
    <citation type="journal article" date="2022" name="Microbiol. Spectr.">
        <title>Folding features and dynamics of 3D genome architecture in plant fungal pathogens.</title>
        <authorList>
            <person name="Xia C."/>
        </authorList>
    </citation>
    <scope>NUCLEOTIDE SEQUENCE [LARGE SCALE GENOMIC DNA]</scope>
    <source>
        <strain evidence="1 2">93-210</strain>
    </source>
</reference>
<evidence type="ECO:0000313" key="1">
    <source>
        <dbReference type="EMBL" id="KAI7953603.1"/>
    </source>
</evidence>
<gene>
    <name evidence="1" type="ORF">MJO28_006150</name>
</gene>
<evidence type="ECO:0000313" key="2">
    <source>
        <dbReference type="Proteomes" id="UP001060170"/>
    </source>
</evidence>
<sequence length="45" mass="5045">MKDGIDEVSKDDVKDPEGDIGDEIQTQFDAGKDLYCTITAYFEQT</sequence>
<reference evidence="2" key="2">
    <citation type="journal article" date="2018" name="Mol. Plant Microbe Interact.">
        <title>Genome sequence resources for the wheat stripe rust pathogen (Puccinia striiformis f. sp. tritici) and the barley stripe rust pathogen (Puccinia striiformis f. sp. hordei).</title>
        <authorList>
            <person name="Xia C."/>
            <person name="Wang M."/>
            <person name="Yin C."/>
            <person name="Cornejo O.E."/>
            <person name="Hulbert S.H."/>
            <person name="Chen X."/>
        </authorList>
    </citation>
    <scope>NUCLEOTIDE SEQUENCE [LARGE SCALE GENOMIC DNA]</scope>
    <source>
        <strain evidence="2">93-210</strain>
    </source>
</reference>
<dbReference type="EMBL" id="CM045870">
    <property type="protein sequence ID" value="KAI7953603.1"/>
    <property type="molecule type" value="Genomic_DNA"/>
</dbReference>
<protein>
    <submittedName>
        <fullName evidence="1">Uncharacterized protein</fullName>
    </submittedName>
</protein>
<keyword evidence="2" id="KW-1185">Reference proteome</keyword>
<accession>A0ACC0EGM4</accession>
<reference evidence="2" key="1">
    <citation type="journal article" date="2018" name="BMC Genomics">
        <title>Genomic insights into host adaptation between the wheat stripe rust pathogen (Puccinia striiformis f. sp. tritici) and the barley stripe rust pathogen (Puccinia striiformis f. sp. hordei).</title>
        <authorList>
            <person name="Xia C."/>
            <person name="Wang M."/>
            <person name="Yin C."/>
            <person name="Cornejo O.E."/>
            <person name="Hulbert S.H."/>
            <person name="Chen X."/>
        </authorList>
    </citation>
    <scope>NUCLEOTIDE SEQUENCE [LARGE SCALE GENOMIC DNA]</scope>
    <source>
        <strain evidence="2">93-210</strain>
    </source>
</reference>